<dbReference type="Proteomes" id="UP001281410">
    <property type="component" value="Unassembled WGS sequence"/>
</dbReference>
<evidence type="ECO:0000313" key="2">
    <source>
        <dbReference type="Proteomes" id="UP001281410"/>
    </source>
</evidence>
<dbReference type="AlphaFoldDB" id="A0AAD9ZT44"/>
<name>A0AAD9ZT44_9ROSI</name>
<accession>A0AAD9ZT44</accession>
<dbReference type="EMBL" id="JANJYJ010000009">
    <property type="protein sequence ID" value="KAK3190158.1"/>
    <property type="molecule type" value="Genomic_DNA"/>
</dbReference>
<sequence>MIELHCLYWWKCRRLSSMEMKSLVTSFPPPLEAKMESPSRPTATYMAERVVGTGSFRIVFQAKCLETGENVYPKACIGF</sequence>
<gene>
    <name evidence="1" type="ORF">Dsin_029719</name>
</gene>
<protein>
    <submittedName>
        <fullName evidence="1">Uncharacterized protein</fullName>
    </submittedName>
</protein>
<evidence type="ECO:0000313" key="1">
    <source>
        <dbReference type="EMBL" id="KAK3190158.1"/>
    </source>
</evidence>
<comment type="caution">
    <text evidence="1">The sequence shown here is derived from an EMBL/GenBank/DDBJ whole genome shotgun (WGS) entry which is preliminary data.</text>
</comment>
<proteinExistence type="predicted"/>
<reference evidence="1" key="1">
    <citation type="journal article" date="2023" name="Plant J.">
        <title>Genome sequences and population genomics provide insights into the demographic history, inbreeding, and mutation load of two 'living fossil' tree species of Dipteronia.</title>
        <authorList>
            <person name="Feng Y."/>
            <person name="Comes H.P."/>
            <person name="Chen J."/>
            <person name="Zhu S."/>
            <person name="Lu R."/>
            <person name="Zhang X."/>
            <person name="Li P."/>
            <person name="Qiu J."/>
            <person name="Olsen K.M."/>
            <person name="Qiu Y."/>
        </authorList>
    </citation>
    <scope>NUCLEOTIDE SEQUENCE</scope>
    <source>
        <strain evidence="1">NBL</strain>
    </source>
</reference>
<organism evidence="1 2">
    <name type="scientific">Dipteronia sinensis</name>
    <dbReference type="NCBI Taxonomy" id="43782"/>
    <lineage>
        <taxon>Eukaryota</taxon>
        <taxon>Viridiplantae</taxon>
        <taxon>Streptophyta</taxon>
        <taxon>Embryophyta</taxon>
        <taxon>Tracheophyta</taxon>
        <taxon>Spermatophyta</taxon>
        <taxon>Magnoliopsida</taxon>
        <taxon>eudicotyledons</taxon>
        <taxon>Gunneridae</taxon>
        <taxon>Pentapetalae</taxon>
        <taxon>rosids</taxon>
        <taxon>malvids</taxon>
        <taxon>Sapindales</taxon>
        <taxon>Sapindaceae</taxon>
        <taxon>Hippocastanoideae</taxon>
        <taxon>Acereae</taxon>
        <taxon>Dipteronia</taxon>
    </lineage>
</organism>
<keyword evidence="2" id="KW-1185">Reference proteome</keyword>